<keyword evidence="4" id="KW-1185">Reference proteome</keyword>
<protein>
    <submittedName>
        <fullName evidence="5">Thioredoxin domain-containing protein 9</fullName>
    </submittedName>
</protein>
<comment type="similarity">
    <text evidence="1">Belongs to the phosducin family.</text>
</comment>
<feature type="region of interest" description="Disordered" evidence="2">
    <location>
        <begin position="205"/>
        <end position="225"/>
    </location>
</feature>
<dbReference type="PANTHER" id="PTHR21148">
    <property type="entry name" value="THIOREDOXIN DOMAIN-CONTAINING PROTEIN 9"/>
    <property type="match status" value="1"/>
</dbReference>
<name>A0A8B7ND39_HYAAZ</name>
<evidence type="ECO:0000313" key="4">
    <source>
        <dbReference type="Proteomes" id="UP000694843"/>
    </source>
</evidence>
<dbReference type="OrthoDB" id="10257948at2759"/>
<evidence type="ECO:0000313" key="5">
    <source>
        <dbReference type="RefSeq" id="XP_018011515.1"/>
    </source>
</evidence>
<proteinExistence type="inferred from homology"/>
<dbReference type="KEGG" id="hazt:108668773"/>
<reference evidence="5" key="1">
    <citation type="submission" date="2025-08" db="UniProtKB">
        <authorList>
            <consortium name="RefSeq"/>
        </authorList>
    </citation>
    <scope>IDENTIFICATION</scope>
    <source>
        <tissue evidence="5">Whole organism</tissue>
    </source>
</reference>
<accession>A0A8B7ND39</accession>
<evidence type="ECO:0000256" key="1">
    <source>
        <dbReference type="ARBA" id="ARBA00009686"/>
    </source>
</evidence>
<dbReference type="AlphaFoldDB" id="A0A8B7ND39"/>
<dbReference type="InterPro" id="IPR036249">
    <property type="entry name" value="Thioredoxin-like_sf"/>
</dbReference>
<gene>
    <name evidence="5" type="primary">LOC108668773</name>
</gene>
<dbReference type="Proteomes" id="UP000694843">
    <property type="component" value="Unplaced"/>
</dbReference>
<dbReference type="Pfam" id="PF02114">
    <property type="entry name" value="Phosducin"/>
    <property type="match status" value="1"/>
</dbReference>
<dbReference type="CDD" id="cd02989">
    <property type="entry name" value="Phd_like_TxnDC9"/>
    <property type="match status" value="1"/>
</dbReference>
<dbReference type="SUPFAM" id="SSF52833">
    <property type="entry name" value="Thioredoxin-like"/>
    <property type="match status" value="1"/>
</dbReference>
<evidence type="ECO:0000256" key="2">
    <source>
        <dbReference type="SAM" id="MobiDB-lite"/>
    </source>
</evidence>
<evidence type="ECO:0000259" key="3">
    <source>
        <dbReference type="Pfam" id="PF02114"/>
    </source>
</evidence>
<feature type="domain" description="Phosducin" evidence="3">
    <location>
        <begin position="32"/>
        <end position="158"/>
    </location>
</feature>
<dbReference type="Gene3D" id="3.40.30.10">
    <property type="entry name" value="Glutaredoxin"/>
    <property type="match status" value="1"/>
</dbReference>
<dbReference type="OMA" id="CVIAFID"/>
<dbReference type="GeneID" id="108668773"/>
<sequence length="225" mass="25894">MANVTSDMLGQQLAMASQIIESQVDAEIERLDNLDGDELEKIRRERMAAMRKRALKKNEWISNGHGEYQELSEEKEFFETTKKSENVICHFYREGFERCKIVDKHFALLCKKHIEAKFCKINAEKSPFLTNRLNIRVLPTLVVVKDGKTKDYIIGFSELGNVDDFSTEMLEWRLARSDVIEYSGDLMHPPEAGKPRRSTLKLIDNKNAKTIRGGKQGDDSDDSDY</sequence>
<dbReference type="InterPro" id="IPR024253">
    <property type="entry name" value="Phosducin_thioredoxin-like_dom"/>
</dbReference>
<dbReference type="RefSeq" id="XP_018011515.1">
    <property type="nucleotide sequence ID" value="XM_018156026.2"/>
</dbReference>
<organism evidence="4 5">
    <name type="scientific">Hyalella azteca</name>
    <name type="common">Amphipod</name>
    <dbReference type="NCBI Taxonomy" id="294128"/>
    <lineage>
        <taxon>Eukaryota</taxon>
        <taxon>Metazoa</taxon>
        <taxon>Ecdysozoa</taxon>
        <taxon>Arthropoda</taxon>
        <taxon>Crustacea</taxon>
        <taxon>Multicrustacea</taxon>
        <taxon>Malacostraca</taxon>
        <taxon>Eumalacostraca</taxon>
        <taxon>Peracarida</taxon>
        <taxon>Amphipoda</taxon>
        <taxon>Senticaudata</taxon>
        <taxon>Talitrida</taxon>
        <taxon>Talitroidea</taxon>
        <taxon>Hyalellidae</taxon>
        <taxon>Hyalella</taxon>
    </lineage>
</organism>